<sequence length="157" mass="17432">MLEIKSCSHTGVIRYAQWEQGSSEFLSIPNLHAMPHFHCYPILPSAVSASPSPHPRGESYLVSCGLPHLRTLYRILLSQDDSGDQWLGNRATPLCTETVPCQASFTFLPEQQIPSFNKANKWPHAGVWPLSSENLYPEALSVSLGTHEKKTSLVKCT</sequence>
<dbReference type="MGI" id="MGI:3642351">
    <property type="gene designation" value="Gm10007"/>
</dbReference>
<evidence type="ECO:0000313" key="2">
    <source>
        <dbReference type="MGI" id="MGI:3642351"/>
    </source>
</evidence>
<evidence type="ECO:0000313" key="1">
    <source>
        <dbReference type="EMBL" id="BAC29834.1"/>
    </source>
</evidence>
<reference evidence="1" key="4">
    <citation type="journal article" date="2001" name="Nature">
        <title>Functional annotation of a full-length mouse cDNA collection.</title>
        <authorList>
            <consortium name="The RIKEN Genome Exploration Research Group Phase II Team and the FANTOM Consortium"/>
        </authorList>
    </citation>
    <scope>NUCLEOTIDE SEQUENCE</scope>
    <source>
        <strain evidence="1">C57BL/6J</strain>
        <tissue evidence="1">Thymus</tissue>
    </source>
</reference>
<reference evidence="1" key="7">
    <citation type="journal article" date="2005" name="Science">
        <title>The Transcriptional Landscape of the Mammalian Genome.</title>
        <authorList>
            <consortium name="The FANTOM Consortium"/>
            <consortium name="Riken Genome Exploration Research Group and Genome Science Group (Genome Network Project Core Group)"/>
        </authorList>
    </citation>
    <scope>NUCLEOTIDE SEQUENCE</scope>
    <source>
        <strain evidence="1">C57BL/6J</strain>
        <tissue evidence="1">Thymus</tissue>
    </source>
</reference>
<dbReference type="AGR" id="MGI:3642351"/>
<reference evidence="1" key="6">
    <citation type="journal article" date="2002" name="Nature">
        <title>Analysis of the mouse transcriptome based on functional annotation of 60,770 full-length cDNAs.</title>
        <authorList>
            <consortium name="The FANTOM Consortium and the RIKEN Genome Exploration Research Group Phase I and II Team"/>
        </authorList>
    </citation>
    <scope>NUCLEOTIDE SEQUENCE</scope>
    <source>
        <strain evidence="1">C57BL/6J</strain>
        <tissue evidence="1">Thymus</tissue>
    </source>
</reference>
<reference evidence="1" key="2">
    <citation type="journal article" date="2000" name="Genome Res.">
        <title>Normalization and subtraction of cap-trapper-selected cDNAs to prepare full-length cDNA libraries for rapid discovery of new genes.</title>
        <authorList>
            <person name="Carninci P."/>
            <person name="Shibata Y."/>
            <person name="Hayatsu N."/>
            <person name="Sugahara Y."/>
            <person name="Shibata K."/>
            <person name="Itoh M."/>
            <person name="Konno H."/>
            <person name="Okazaki Y."/>
            <person name="Muramatsu M."/>
            <person name="Hayashizaki Y."/>
        </authorList>
    </citation>
    <scope>NUCLEOTIDE SEQUENCE</scope>
    <source>
        <strain evidence="1">C57BL/6J</strain>
        <tissue evidence="1">Thymus</tissue>
    </source>
</reference>
<organism evidence="1">
    <name type="scientific">Mus musculus</name>
    <name type="common">Mouse</name>
    <dbReference type="NCBI Taxonomy" id="10090"/>
    <lineage>
        <taxon>Eukaryota</taxon>
        <taxon>Metazoa</taxon>
        <taxon>Chordata</taxon>
        <taxon>Craniata</taxon>
        <taxon>Vertebrata</taxon>
        <taxon>Euteleostomi</taxon>
        <taxon>Mammalia</taxon>
        <taxon>Eutheria</taxon>
        <taxon>Euarchontoglires</taxon>
        <taxon>Glires</taxon>
        <taxon>Rodentia</taxon>
        <taxon>Myomorpha</taxon>
        <taxon>Muroidea</taxon>
        <taxon>Muridae</taxon>
        <taxon>Murinae</taxon>
        <taxon>Mus</taxon>
        <taxon>Mus</taxon>
    </lineage>
</organism>
<proteinExistence type="evidence at transcript level"/>
<name>Q8CAW1_MOUSE</name>
<accession>Q8CAW1</accession>
<reference evidence="1" key="1">
    <citation type="journal article" date="1999" name="Methods Enzymol.">
        <title>High-efficiency full-length cDNA cloning.</title>
        <authorList>
            <person name="Carninci P."/>
            <person name="Hayashizaki Y."/>
        </authorList>
    </citation>
    <scope>NUCLEOTIDE SEQUENCE</scope>
    <source>
        <strain evidence="1">C57BL/6J</strain>
        <tissue evidence="1">Thymus</tissue>
    </source>
</reference>
<reference evidence="1" key="8">
    <citation type="journal article" date="2005" name="Science">
        <title>Antisense Transcription in the Mammalian Transcriptome.</title>
        <authorList>
            <consortium name="RIKEN Genome Exploration Research Group and Genome Science Group (Genome Network Project Core Group) and the FANTOM Consortium"/>
        </authorList>
    </citation>
    <scope>NUCLEOTIDE SEQUENCE</scope>
    <source>
        <strain evidence="1">C57BL/6J</strain>
        <tissue evidence="1">Thymus</tissue>
    </source>
</reference>
<dbReference type="AlphaFoldDB" id="Q8CAW1"/>
<gene>
    <name evidence="2" type="primary">Gm10007</name>
</gene>
<protein>
    <submittedName>
        <fullName evidence="1">Uncharacterized protein</fullName>
    </submittedName>
</protein>
<reference evidence="1" key="5">
    <citation type="submission" date="2001-07" db="EMBL/GenBank/DDBJ databases">
        <authorList>
            <person name="Adachi J."/>
            <person name="Aizawa K."/>
            <person name="Akimura T."/>
            <person name="Arakawa T."/>
            <person name="Bono H."/>
            <person name="Carninci P."/>
            <person name="Fukuda S."/>
            <person name="Furuno M."/>
            <person name="Hanagaki T."/>
            <person name="Hara A."/>
            <person name="Hashizume W."/>
            <person name="Hayashida K."/>
            <person name="Hayatsu N."/>
            <person name="Hiramoto K."/>
            <person name="Hiraoka T."/>
            <person name="Hirozane T."/>
            <person name="Hori F."/>
            <person name="Imotani K."/>
            <person name="Ishii Y."/>
            <person name="Itoh M."/>
            <person name="Kagawa I."/>
            <person name="Kasukawa T."/>
            <person name="Katoh H."/>
            <person name="Kawai J."/>
            <person name="Kojima Y."/>
            <person name="Kondo S."/>
            <person name="Konno H."/>
            <person name="Kouda M."/>
            <person name="Koya S."/>
            <person name="Kurihara C."/>
            <person name="Matsuyama T."/>
            <person name="Miyazaki A."/>
            <person name="Murata M."/>
            <person name="Nakamura M."/>
            <person name="Nishi K."/>
            <person name="Nomura K."/>
            <person name="Numazaki R."/>
            <person name="Ohno M."/>
            <person name="Ohsato N."/>
            <person name="Okazaki Y."/>
            <person name="Saito R."/>
            <person name="Saitoh H."/>
            <person name="Sakai C."/>
            <person name="Sakai K."/>
            <person name="Sakazume N."/>
            <person name="Sano H."/>
            <person name="Sasaki D."/>
            <person name="Shibata K."/>
            <person name="Shinagawa A."/>
            <person name="Shiraki T."/>
            <person name="Sogabe Y."/>
            <person name="Tagami M."/>
            <person name="Tagawa A."/>
            <person name="Takahashi F."/>
            <person name="Takaku-Akahira S."/>
            <person name="Takeda Y."/>
            <person name="Tanaka T."/>
            <person name="Tomaru A."/>
            <person name="Toya T."/>
            <person name="Yasunishi A."/>
            <person name="Muramatsu M."/>
            <person name="Hayashizaki Y."/>
        </authorList>
    </citation>
    <scope>NUCLEOTIDE SEQUENCE</scope>
    <source>
        <strain evidence="1">C57BL/6J</strain>
        <tissue evidence="1">Thymus</tissue>
    </source>
</reference>
<reference evidence="1" key="3">
    <citation type="journal article" date="2000" name="Genome Res.">
        <title>RIKEN integrated sequence analysis (RISA) system--384-format sequencing pipeline with 384 multicapillary sequencer.</title>
        <authorList>
            <person name="Shibata K."/>
            <person name="Itoh M."/>
            <person name="Aizawa K."/>
            <person name="Nagaoka S."/>
            <person name="Sasaki N."/>
            <person name="Carninci P."/>
            <person name="Konno H."/>
            <person name="Akiyama J."/>
            <person name="Nishi K."/>
            <person name="Kitsunai T."/>
            <person name="Tashiro H."/>
            <person name="Itoh M."/>
            <person name="Sumi N."/>
            <person name="Ishii Y."/>
            <person name="Nakamura S."/>
            <person name="Hazama M."/>
            <person name="Nishine T."/>
            <person name="Harada A."/>
            <person name="Yamamoto R."/>
            <person name="Matsumoto H."/>
            <person name="Sakaguchi S."/>
            <person name="Ikegami T."/>
            <person name="Kashiwagi K."/>
            <person name="Fujiwake S."/>
            <person name="Inoue K."/>
            <person name="Togawa Y."/>
            <person name="Izawa M."/>
            <person name="Ohara E."/>
            <person name="Watahiki M."/>
            <person name="Yoneda Y."/>
            <person name="Ishikawa T."/>
            <person name="Ozawa K."/>
            <person name="Tanaka T."/>
            <person name="Matsuura S."/>
            <person name="Kawai J."/>
            <person name="Okazaki Y."/>
            <person name="Muramatsu M."/>
            <person name="Inoue Y."/>
            <person name="Kira A."/>
            <person name="Hayashizaki Y."/>
        </authorList>
    </citation>
    <scope>NUCLEOTIDE SEQUENCE</scope>
    <source>
        <strain evidence="1">C57BL/6J</strain>
        <tissue evidence="1">Thymus</tissue>
    </source>
</reference>
<dbReference type="EMBL" id="AK037606">
    <property type="protein sequence ID" value="BAC29834.1"/>
    <property type="molecule type" value="mRNA"/>
</dbReference>